<gene>
    <name evidence="2" type="ORF">PAN31108_01629</name>
</gene>
<proteinExistence type="predicted"/>
<evidence type="ECO:0000313" key="3">
    <source>
        <dbReference type="Proteomes" id="UP000406256"/>
    </source>
</evidence>
<accession>A0A5E4TZD7</accession>
<keyword evidence="3" id="KW-1185">Reference proteome</keyword>
<evidence type="ECO:0000256" key="1">
    <source>
        <dbReference type="SAM" id="MobiDB-lite"/>
    </source>
</evidence>
<dbReference type="EMBL" id="CABPSB010000004">
    <property type="protein sequence ID" value="VVD91229.1"/>
    <property type="molecule type" value="Genomic_DNA"/>
</dbReference>
<dbReference type="RefSeq" id="WP_150668364.1">
    <property type="nucleotide sequence ID" value="NZ_CABPSB010000004.1"/>
</dbReference>
<reference evidence="2 3" key="1">
    <citation type="submission" date="2019-08" db="EMBL/GenBank/DDBJ databases">
        <authorList>
            <person name="Peeters C."/>
        </authorList>
    </citation>
    <scope>NUCLEOTIDE SEQUENCE [LARGE SCALE GENOMIC DNA]</scope>
    <source>
        <strain evidence="2 3">LMG 31108</strain>
    </source>
</reference>
<dbReference type="OrthoDB" id="8939797at2"/>
<sequence length="337" mass="37242">MQAGKPGVFATNVTTFKVDIWSPDQRLYNNGLCQVMLQLEIVADAPLSLAEMDSLRIIDSISRLEIPLVDASVPVEARKWGASTQRNMYDFFPVATTLPGEASPAQGTSNARHEPNQPNDPAPAREYFHYYVQTGDAEGTRKRLAASIELDNGRIFYSDVVSSVDGEVDVISVGTGGPPPLSAWQTEWETPEKFAVAGGINVTVYYLGLMVNGVRREIRDIEVFDEFASAFRWLAVTSRTGAFCGFARPPTSDERIRAVEYSQTQFIGSYRYERNNLPRTDCAAVAFISDPALGPYQSAARGPSVTYRLRDQYGSQNLLRLTVTEQCDAMQLNLGLE</sequence>
<feature type="region of interest" description="Disordered" evidence="1">
    <location>
        <begin position="100"/>
        <end position="122"/>
    </location>
</feature>
<dbReference type="Proteomes" id="UP000406256">
    <property type="component" value="Unassembled WGS sequence"/>
</dbReference>
<evidence type="ECO:0000313" key="2">
    <source>
        <dbReference type="EMBL" id="VVD91229.1"/>
    </source>
</evidence>
<dbReference type="AlphaFoldDB" id="A0A5E4TZD7"/>
<name>A0A5E4TZD7_9BURK</name>
<organism evidence="2 3">
    <name type="scientific">Pandoraea anhela</name>
    <dbReference type="NCBI Taxonomy" id="2508295"/>
    <lineage>
        <taxon>Bacteria</taxon>
        <taxon>Pseudomonadati</taxon>
        <taxon>Pseudomonadota</taxon>
        <taxon>Betaproteobacteria</taxon>
        <taxon>Burkholderiales</taxon>
        <taxon>Burkholderiaceae</taxon>
        <taxon>Pandoraea</taxon>
    </lineage>
</organism>
<protein>
    <submittedName>
        <fullName evidence="2">Uncharacterized protein</fullName>
    </submittedName>
</protein>